<organism evidence="3 4">
    <name type="scientific">Marinomonas colpomeniae</name>
    <dbReference type="NCBI Taxonomy" id="2774408"/>
    <lineage>
        <taxon>Bacteria</taxon>
        <taxon>Pseudomonadati</taxon>
        <taxon>Pseudomonadota</taxon>
        <taxon>Gammaproteobacteria</taxon>
        <taxon>Oceanospirillales</taxon>
        <taxon>Oceanospirillaceae</taxon>
        <taxon>Marinomonas</taxon>
    </lineage>
</organism>
<sequence length="201" mass="21987">MLVDRLPVAVMAAGISRRFGSDKRSYRLPDGRTMIQFTLDQLVNAHSIADILVVTSGTSIIPDLSYPVPILIVENSVSGLGSSLNNLFGYVTREPRYRNAPAIGVYLADMPAIQVSTMTALKAKATASKIVRPTYKGVAGHPVWIGRAFWSEFLSLSGDDGGKQILKQFKSKTEFVEIDDPGVVLDIDTPLEAMAWWESSR</sequence>
<reference evidence="3 4" key="1">
    <citation type="submission" date="2020-09" db="EMBL/GenBank/DDBJ databases">
        <title>Marinomonas sp. nov., isolated from the cysticercosis algae of Qingdao, China.</title>
        <authorList>
            <person name="Sun X."/>
        </authorList>
    </citation>
    <scope>NUCLEOTIDE SEQUENCE [LARGE SCALE GENOMIC DNA]</scope>
    <source>
        <strain evidence="3 4">SM2066</strain>
    </source>
</reference>
<dbReference type="InterPro" id="IPR029044">
    <property type="entry name" value="Nucleotide-diphossugar_trans"/>
</dbReference>
<dbReference type="Proteomes" id="UP000604161">
    <property type="component" value="Unassembled WGS sequence"/>
</dbReference>
<gene>
    <name evidence="3" type="ORF">IF202_12940</name>
</gene>
<evidence type="ECO:0000313" key="4">
    <source>
        <dbReference type="Proteomes" id="UP000604161"/>
    </source>
</evidence>
<proteinExistence type="predicted"/>
<dbReference type="CDD" id="cd04182">
    <property type="entry name" value="GT_2_like_f"/>
    <property type="match status" value="1"/>
</dbReference>
<name>A0ABR8P0Y0_9GAMM</name>
<dbReference type="PANTHER" id="PTHR43777">
    <property type="entry name" value="MOLYBDENUM COFACTOR CYTIDYLYLTRANSFERASE"/>
    <property type="match status" value="1"/>
</dbReference>
<dbReference type="PANTHER" id="PTHR43777:SF1">
    <property type="entry name" value="MOLYBDENUM COFACTOR CYTIDYLYLTRANSFERASE"/>
    <property type="match status" value="1"/>
</dbReference>
<evidence type="ECO:0000256" key="1">
    <source>
        <dbReference type="ARBA" id="ARBA00022842"/>
    </source>
</evidence>
<evidence type="ECO:0000313" key="3">
    <source>
        <dbReference type="EMBL" id="MBD5771953.1"/>
    </source>
</evidence>
<keyword evidence="4" id="KW-1185">Reference proteome</keyword>
<dbReference type="EMBL" id="JACYFC010000004">
    <property type="protein sequence ID" value="MBD5771953.1"/>
    <property type="molecule type" value="Genomic_DNA"/>
</dbReference>
<accession>A0ABR8P0Y0</accession>
<protein>
    <submittedName>
        <fullName evidence="3">Nucleotidyltransferase family protein</fullName>
    </submittedName>
</protein>
<dbReference type="Gene3D" id="3.90.550.10">
    <property type="entry name" value="Spore Coat Polysaccharide Biosynthesis Protein SpsA, Chain A"/>
    <property type="match status" value="1"/>
</dbReference>
<feature type="domain" description="MobA-like NTP transferase" evidence="2">
    <location>
        <begin position="9"/>
        <end position="168"/>
    </location>
</feature>
<dbReference type="Pfam" id="PF12804">
    <property type="entry name" value="NTP_transf_3"/>
    <property type="match status" value="1"/>
</dbReference>
<keyword evidence="1" id="KW-0460">Magnesium</keyword>
<dbReference type="InterPro" id="IPR025877">
    <property type="entry name" value="MobA-like_NTP_Trfase"/>
</dbReference>
<dbReference type="SUPFAM" id="SSF53448">
    <property type="entry name" value="Nucleotide-diphospho-sugar transferases"/>
    <property type="match status" value="1"/>
</dbReference>
<comment type="caution">
    <text evidence="3">The sequence shown here is derived from an EMBL/GenBank/DDBJ whole genome shotgun (WGS) entry which is preliminary data.</text>
</comment>
<evidence type="ECO:0000259" key="2">
    <source>
        <dbReference type="Pfam" id="PF12804"/>
    </source>
</evidence>